<feature type="region of interest" description="Disordered" evidence="1">
    <location>
        <begin position="64"/>
        <end position="101"/>
    </location>
</feature>
<evidence type="ECO:0000313" key="2">
    <source>
        <dbReference type="EMBL" id="KAK5970258.1"/>
    </source>
</evidence>
<dbReference type="AlphaFoldDB" id="A0AAN8FF97"/>
<evidence type="ECO:0000313" key="3">
    <source>
        <dbReference type="Proteomes" id="UP001331761"/>
    </source>
</evidence>
<comment type="caution">
    <text evidence="2">The sequence shown here is derived from an EMBL/GenBank/DDBJ whole genome shotgun (WGS) entry which is preliminary data.</text>
</comment>
<dbReference type="Proteomes" id="UP001331761">
    <property type="component" value="Unassembled WGS sequence"/>
</dbReference>
<reference evidence="2 3" key="1">
    <citation type="submission" date="2019-10" db="EMBL/GenBank/DDBJ databases">
        <title>Assembly and Annotation for the nematode Trichostrongylus colubriformis.</title>
        <authorList>
            <person name="Martin J."/>
        </authorList>
    </citation>
    <scope>NUCLEOTIDE SEQUENCE [LARGE SCALE GENOMIC DNA]</scope>
    <source>
        <strain evidence="2">G859</strain>
        <tissue evidence="2">Whole worm</tissue>
    </source>
</reference>
<protein>
    <submittedName>
        <fullName evidence="2">Uncharacterized protein</fullName>
    </submittedName>
</protein>
<keyword evidence="3" id="KW-1185">Reference proteome</keyword>
<evidence type="ECO:0000256" key="1">
    <source>
        <dbReference type="SAM" id="MobiDB-lite"/>
    </source>
</evidence>
<dbReference type="EMBL" id="WIXE01019192">
    <property type="protein sequence ID" value="KAK5970258.1"/>
    <property type="molecule type" value="Genomic_DNA"/>
</dbReference>
<proteinExistence type="predicted"/>
<accession>A0AAN8FF97</accession>
<gene>
    <name evidence="2" type="ORF">GCK32_017795</name>
</gene>
<feature type="compositionally biased region" description="Polar residues" evidence="1">
    <location>
        <begin position="65"/>
        <end position="82"/>
    </location>
</feature>
<name>A0AAN8FF97_TRICO</name>
<organism evidence="2 3">
    <name type="scientific">Trichostrongylus colubriformis</name>
    <name type="common">Black scour worm</name>
    <dbReference type="NCBI Taxonomy" id="6319"/>
    <lineage>
        <taxon>Eukaryota</taxon>
        <taxon>Metazoa</taxon>
        <taxon>Ecdysozoa</taxon>
        <taxon>Nematoda</taxon>
        <taxon>Chromadorea</taxon>
        <taxon>Rhabditida</taxon>
        <taxon>Rhabditina</taxon>
        <taxon>Rhabditomorpha</taxon>
        <taxon>Strongyloidea</taxon>
        <taxon>Trichostrongylidae</taxon>
        <taxon>Trichostrongylus</taxon>
    </lineage>
</organism>
<sequence length="152" mass="17540">MGIGSLDTSDPVWFHILLTKVKEYIRQLDAQNNDAYELMKDLRNFHDCREREYRHLMRKLEEANNIASEEQQSAEDITSTHLYGSPDTSTRSESEVRSTGTVAPVKPLRTSMPVTIRRSRNSHVIGKCMSKLISVKAVKTVFIVKERRTLRF</sequence>